<evidence type="ECO:0000259" key="9">
    <source>
        <dbReference type="Pfam" id="PF00814"/>
    </source>
</evidence>
<feature type="binding site" evidence="7">
    <location>
        <position position="178"/>
    </location>
    <ligand>
        <name>substrate</name>
    </ligand>
</feature>
<dbReference type="Proteomes" id="UP001180616">
    <property type="component" value="Chromosome"/>
</dbReference>
<dbReference type="Gene3D" id="3.30.420.40">
    <property type="match status" value="2"/>
</dbReference>
<dbReference type="EMBL" id="CP133659">
    <property type="protein sequence ID" value="WMW65986.1"/>
    <property type="molecule type" value="Genomic_DNA"/>
</dbReference>
<comment type="similarity">
    <text evidence="7">Belongs to the KAE1 / TsaD family.</text>
</comment>
<comment type="subcellular location">
    <subcellularLocation>
        <location evidence="7">Cytoplasm</location>
    </subcellularLocation>
</comment>
<evidence type="ECO:0000256" key="1">
    <source>
        <dbReference type="ARBA" id="ARBA00022679"/>
    </source>
</evidence>
<feature type="compositionally biased region" description="Low complexity" evidence="8">
    <location>
        <begin position="304"/>
        <end position="315"/>
    </location>
</feature>
<evidence type="ECO:0000256" key="6">
    <source>
        <dbReference type="ARBA" id="ARBA00048117"/>
    </source>
</evidence>
<feature type="binding site" evidence="7">
    <location>
        <position position="385"/>
    </location>
    <ligand>
        <name>Fe cation</name>
        <dbReference type="ChEBI" id="CHEBI:24875"/>
    </ligand>
</feature>
<keyword evidence="11" id="KW-1185">Reference proteome</keyword>
<feature type="region of interest" description="Disordered" evidence="8">
    <location>
        <begin position="284"/>
        <end position="319"/>
    </location>
</feature>
<dbReference type="PANTHER" id="PTHR11735:SF6">
    <property type="entry name" value="TRNA N6-ADENOSINE THREONYLCARBAMOYLTRANSFERASE, MITOCHONDRIAL"/>
    <property type="match status" value="1"/>
</dbReference>
<organism evidence="10 11">
    <name type="scientific">Nitratidesulfovibrio liaohensis</name>
    <dbReference type="NCBI Taxonomy" id="2604158"/>
    <lineage>
        <taxon>Bacteria</taxon>
        <taxon>Pseudomonadati</taxon>
        <taxon>Thermodesulfobacteriota</taxon>
        <taxon>Desulfovibrionia</taxon>
        <taxon>Desulfovibrionales</taxon>
        <taxon>Desulfovibrionaceae</taxon>
        <taxon>Nitratidesulfovibrio</taxon>
    </lineage>
</organism>
<evidence type="ECO:0000256" key="8">
    <source>
        <dbReference type="SAM" id="MobiDB-lite"/>
    </source>
</evidence>
<keyword evidence="3 7" id="KW-0479">Metal-binding</keyword>
<comment type="function">
    <text evidence="7">Required for the formation of a threonylcarbamoyl group on adenosine at position 37 (t(6)A37) in tRNAs that read codons beginning with adenine. Is involved in the transfer of the threonylcarbamoyl moiety of threonylcarbamoyl-AMP (TC-AMP) to the N6 group of A37, together with TsaE and TsaB. TsaD likely plays a direct catalytic role in this reaction.</text>
</comment>
<dbReference type="InterPro" id="IPR017861">
    <property type="entry name" value="KAE1/TsaD"/>
</dbReference>
<dbReference type="SUPFAM" id="SSF53067">
    <property type="entry name" value="Actin-like ATPase domain"/>
    <property type="match status" value="2"/>
</dbReference>
<evidence type="ECO:0000256" key="5">
    <source>
        <dbReference type="ARBA" id="ARBA00023315"/>
    </source>
</evidence>
<proteinExistence type="inferred from homology"/>
<dbReference type="InterPro" id="IPR000905">
    <property type="entry name" value="Gcp-like_dom"/>
</dbReference>
<comment type="cofactor">
    <cofactor evidence="7">
        <name>Fe(2+)</name>
        <dbReference type="ChEBI" id="CHEBI:29033"/>
    </cofactor>
    <text evidence="7">Binds 1 Fe(2+) ion per subunit.</text>
</comment>
<evidence type="ECO:0000256" key="2">
    <source>
        <dbReference type="ARBA" id="ARBA00022694"/>
    </source>
</evidence>
<evidence type="ECO:0000256" key="7">
    <source>
        <dbReference type="HAMAP-Rule" id="MF_01445"/>
    </source>
</evidence>
<keyword evidence="4 7" id="KW-0408">Iron</keyword>
<gene>
    <name evidence="7" type="primary">tsaD</name>
    <name evidence="10" type="ORF">KPS_000522</name>
</gene>
<keyword evidence="5 7" id="KW-0012">Acyltransferase</keyword>
<sequence>MLCLGIETSCDETALALVRDGVVIADVMSSQADVHALFGGVVPELASREHYRLIGALCDEVLRRAGVTAADIDVVAVARGPGLLGSLLVGMGFAKGLAPATGARLVGVNHLHAHLLAAGIVAEMAYPALGLLVSGGHTHIYRMESPRRMFLLGRTLDDAAGEAFDKVAKQLGLAYPGGRTIDELGRKGRVNPTMFPRPYVDNDNLDFSFSGLKTAAGLVVQANPALIEAARAVADGSVDMVGSANGAPDQAQPDVSSLCDMCASFNHAVADTLRIKLERALARENGPLPGTPTVAARKKRKKSGAVAADASQAASPCPPTVPEHAALAAHAGQGGQVPDTHRVPVRALVAAGGVAANSYVREALGDLAGRAGLPLLLPTPALCTDNGIMVAHAGWRLASLGLGHDLALEAIPRGRSIPDDFTMFRSV</sequence>
<evidence type="ECO:0000256" key="3">
    <source>
        <dbReference type="ARBA" id="ARBA00022723"/>
    </source>
</evidence>
<dbReference type="HAMAP" id="MF_01445">
    <property type="entry name" value="TsaD"/>
    <property type="match status" value="1"/>
</dbReference>
<evidence type="ECO:0000256" key="4">
    <source>
        <dbReference type="ARBA" id="ARBA00023004"/>
    </source>
</evidence>
<evidence type="ECO:0000313" key="10">
    <source>
        <dbReference type="EMBL" id="WMW65986.1"/>
    </source>
</evidence>
<dbReference type="PRINTS" id="PR00789">
    <property type="entry name" value="OSIALOPTASE"/>
</dbReference>
<feature type="domain" description="Gcp-like" evidence="9">
    <location>
        <begin position="23"/>
        <end position="288"/>
    </location>
</feature>
<feature type="binding site" evidence="7">
    <location>
        <position position="110"/>
    </location>
    <ligand>
        <name>Fe cation</name>
        <dbReference type="ChEBI" id="CHEBI:24875"/>
    </ligand>
</feature>
<dbReference type="EC" id="2.3.1.234" evidence="7"/>
<dbReference type="PANTHER" id="PTHR11735">
    <property type="entry name" value="TRNA N6-ADENOSINE THREONYLCARBAMOYLTRANSFERASE"/>
    <property type="match status" value="1"/>
</dbReference>
<keyword evidence="2 7" id="KW-0819">tRNA processing</keyword>
<dbReference type="Pfam" id="PF00814">
    <property type="entry name" value="TsaD"/>
    <property type="match status" value="2"/>
</dbReference>
<keyword evidence="7" id="KW-0963">Cytoplasm</keyword>
<protein>
    <recommendedName>
        <fullName evidence="7">tRNA N6-adenosine threonylcarbamoyltransferase</fullName>
        <ecNumber evidence="7">2.3.1.234</ecNumber>
    </recommendedName>
    <alternativeName>
        <fullName evidence="7">N6-L-threonylcarbamoyladenine synthase</fullName>
        <shortName evidence="7">t(6)A synthase</shortName>
    </alternativeName>
    <alternativeName>
        <fullName evidence="7">t(6)A37 threonylcarbamoyladenosine biosynthesis protein TsaD</fullName>
    </alternativeName>
    <alternativeName>
        <fullName evidence="7">tRNA threonylcarbamoyladenosine biosynthesis protein TsaD</fullName>
    </alternativeName>
</protein>
<accession>A0ABY9R3U7</accession>
<feature type="binding site" evidence="7">
    <location>
        <position position="165"/>
    </location>
    <ligand>
        <name>substrate</name>
    </ligand>
</feature>
<name>A0ABY9R3U7_9BACT</name>
<feature type="binding site" evidence="7">
    <location>
        <position position="182"/>
    </location>
    <ligand>
        <name>substrate</name>
    </ligand>
</feature>
<dbReference type="InterPro" id="IPR022450">
    <property type="entry name" value="TsaD"/>
</dbReference>
<comment type="catalytic activity">
    <reaction evidence="6 7">
        <text>L-threonylcarbamoyladenylate + adenosine(37) in tRNA = N(6)-L-threonylcarbamoyladenosine(37) in tRNA + AMP + H(+)</text>
        <dbReference type="Rhea" id="RHEA:37059"/>
        <dbReference type="Rhea" id="RHEA-COMP:10162"/>
        <dbReference type="Rhea" id="RHEA-COMP:10163"/>
        <dbReference type="ChEBI" id="CHEBI:15378"/>
        <dbReference type="ChEBI" id="CHEBI:73682"/>
        <dbReference type="ChEBI" id="CHEBI:74411"/>
        <dbReference type="ChEBI" id="CHEBI:74418"/>
        <dbReference type="ChEBI" id="CHEBI:456215"/>
        <dbReference type="EC" id="2.3.1.234"/>
    </reaction>
</comment>
<feature type="domain" description="Gcp-like" evidence="9">
    <location>
        <begin position="344"/>
        <end position="391"/>
    </location>
</feature>
<feature type="binding site" evidence="7">
    <location>
        <position position="357"/>
    </location>
    <ligand>
        <name>substrate</name>
    </ligand>
</feature>
<dbReference type="NCBIfam" id="TIGR00329">
    <property type="entry name" value="gcp_kae1"/>
    <property type="match status" value="1"/>
</dbReference>
<feature type="binding site" evidence="7">
    <location>
        <position position="114"/>
    </location>
    <ligand>
        <name>Fe cation</name>
        <dbReference type="ChEBI" id="CHEBI:24875"/>
    </ligand>
</feature>
<reference evidence="10" key="1">
    <citation type="submission" date="2023-09" db="EMBL/GenBank/DDBJ databases">
        <authorList>
            <consortium name="CW5 consortium"/>
            <person name="Lu C.-W."/>
        </authorList>
    </citation>
    <scope>NUCLEOTIDE SEQUENCE</scope>
    <source>
        <strain evidence="10">KPS</strain>
    </source>
</reference>
<dbReference type="RefSeq" id="WP_309541913.1">
    <property type="nucleotide sequence ID" value="NZ_CP133659.1"/>
</dbReference>
<keyword evidence="1 7" id="KW-0808">Transferase</keyword>
<evidence type="ECO:0000313" key="11">
    <source>
        <dbReference type="Proteomes" id="UP001180616"/>
    </source>
</evidence>
<feature type="binding site" evidence="7">
    <location>
        <begin position="132"/>
        <end position="136"/>
    </location>
    <ligand>
        <name>substrate</name>
    </ligand>
</feature>
<dbReference type="InterPro" id="IPR043129">
    <property type="entry name" value="ATPase_NBD"/>
</dbReference>